<name>A0A4Q7MCQ6_9BACT</name>
<dbReference type="Pfam" id="PF01904">
    <property type="entry name" value="DUF72"/>
    <property type="match status" value="1"/>
</dbReference>
<dbReference type="PANTHER" id="PTHR30348:SF4">
    <property type="entry name" value="DUF72 DOMAIN-CONTAINING PROTEIN"/>
    <property type="match status" value="1"/>
</dbReference>
<dbReference type="AlphaFoldDB" id="A0A4Q7MCQ6"/>
<keyword evidence="2" id="KW-1185">Reference proteome</keyword>
<dbReference type="PANTHER" id="PTHR30348">
    <property type="entry name" value="UNCHARACTERIZED PROTEIN YECE"/>
    <property type="match status" value="1"/>
</dbReference>
<protein>
    <submittedName>
        <fullName evidence="1">Uncharacterized protein YecE (DUF72 family)</fullName>
    </submittedName>
</protein>
<proteinExistence type="predicted"/>
<dbReference type="Gene3D" id="3.20.20.410">
    <property type="entry name" value="Protein of unknown function UPF0759"/>
    <property type="match status" value="1"/>
</dbReference>
<gene>
    <name evidence="1" type="ORF">EV199_5859</name>
</gene>
<dbReference type="SUPFAM" id="SSF117396">
    <property type="entry name" value="TM1631-like"/>
    <property type="match status" value="1"/>
</dbReference>
<accession>A0A4Q7MCQ6</accession>
<dbReference type="EMBL" id="SGXA01000006">
    <property type="protein sequence ID" value="RZS65103.1"/>
    <property type="molecule type" value="Genomic_DNA"/>
</dbReference>
<dbReference type="Proteomes" id="UP000293874">
    <property type="component" value="Unassembled WGS sequence"/>
</dbReference>
<reference evidence="1 2" key="1">
    <citation type="submission" date="2019-02" db="EMBL/GenBank/DDBJ databases">
        <title>Genomic Encyclopedia of Type Strains, Phase IV (KMG-IV): sequencing the most valuable type-strain genomes for metagenomic binning, comparative biology and taxonomic classification.</title>
        <authorList>
            <person name="Goeker M."/>
        </authorList>
    </citation>
    <scope>NUCLEOTIDE SEQUENCE [LARGE SCALE GENOMIC DNA]</scope>
    <source>
        <strain evidence="1 2">DSM 18116</strain>
    </source>
</reference>
<dbReference type="InterPro" id="IPR002763">
    <property type="entry name" value="DUF72"/>
</dbReference>
<organism evidence="1 2">
    <name type="scientific">Pseudobacter ginsenosidimutans</name>
    <dbReference type="NCBI Taxonomy" id="661488"/>
    <lineage>
        <taxon>Bacteria</taxon>
        <taxon>Pseudomonadati</taxon>
        <taxon>Bacteroidota</taxon>
        <taxon>Chitinophagia</taxon>
        <taxon>Chitinophagales</taxon>
        <taxon>Chitinophagaceae</taxon>
        <taxon>Pseudobacter</taxon>
    </lineage>
</organism>
<evidence type="ECO:0000313" key="2">
    <source>
        <dbReference type="Proteomes" id="UP000293874"/>
    </source>
</evidence>
<dbReference type="RefSeq" id="WP_207234351.1">
    <property type="nucleotide sequence ID" value="NZ_CP042431.1"/>
</dbReference>
<comment type="caution">
    <text evidence="1">The sequence shown here is derived from an EMBL/GenBank/DDBJ whole genome shotgun (WGS) entry which is preliminary data.</text>
</comment>
<sequence length="245" mass="29005">MATIIQWRIGCSGFHYREWKELFYPPETPQRKWFDYYCTRFNTLELNYTFYRFPQVAPLESWYDKSPPGFNFSIKAPRLITHFKQFKDVRPLLDDFYNVAKEGLKDKLGPVLFQFHPKTVYSPYLLEEILAQLDQEVTNVLEFRDISWWREDVIQMMAAQKVVFCGVSHHRLPDTPVINGPLVYYRFHGVPILYKSEYSTAFLDEVSETIRADGQVREAYLYLNNTAKGHAIKNALYLQEKLMNG</sequence>
<dbReference type="InterPro" id="IPR036520">
    <property type="entry name" value="UPF0759_sf"/>
</dbReference>
<evidence type="ECO:0000313" key="1">
    <source>
        <dbReference type="EMBL" id="RZS65103.1"/>
    </source>
</evidence>